<dbReference type="KEGG" id="dsl:Dacsa_1598"/>
<keyword evidence="3" id="KW-1185">Reference proteome</keyword>
<evidence type="ECO:0000313" key="3">
    <source>
        <dbReference type="Proteomes" id="UP000010482"/>
    </source>
</evidence>
<protein>
    <submittedName>
        <fullName evidence="2">Uncharacterized protein</fullName>
    </submittedName>
</protein>
<name>K9YTR4_DACS8</name>
<organism evidence="2 3">
    <name type="scientific">Dactylococcopsis salina (strain PCC 8305)</name>
    <name type="common">Myxobactron salinum</name>
    <dbReference type="NCBI Taxonomy" id="13035"/>
    <lineage>
        <taxon>Bacteria</taxon>
        <taxon>Bacillati</taxon>
        <taxon>Cyanobacteriota</taxon>
        <taxon>Cyanophyceae</taxon>
        <taxon>Nodosilineales</taxon>
        <taxon>Cymatolegaceae</taxon>
        <taxon>Dactylococcopsis</taxon>
    </lineage>
</organism>
<proteinExistence type="predicted"/>
<dbReference type="AlphaFoldDB" id="K9YTR4"/>
<keyword evidence="1" id="KW-0175">Coiled coil</keyword>
<dbReference type="STRING" id="13035.Dacsa_1598"/>
<dbReference type="EMBL" id="CP003944">
    <property type="protein sequence ID" value="AFZ50274.1"/>
    <property type="molecule type" value="Genomic_DNA"/>
</dbReference>
<dbReference type="Proteomes" id="UP000010482">
    <property type="component" value="Chromosome"/>
</dbReference>
<sequence>MNSFQQIVESVESLPLEDQEILLEFLQKKIQEKRNDQVKQEISEVREEFAKGNVKWGSVDDFLGELEQP</sequence>
<dbReference type="OrthoDB" id="9813067at2"/>
<dbReference type="HOGENOM" id="CLU_176027_1_1_3"/>
<dbReference type="eggNOG" id="ENOG5033185">
    <property type="taxonomic scope" value="Bacteria"/>
</dbReference>
<evidence type="ECO:0000313" key="2">
    <source>
        <dbReference type="EMBL" id="AFZ50274.1"/>
    </source>
</evidence>
<reference evidence="2" key="1">
    <citation type="submission" date="2012-04" db="EMBL/GenBank/DDBJ databases">
        <title>Finished genome of Dactylococcopsis salina PCC 8305.</title>
        <authorList>
            <consortium name="US DOE Joint Genome Institute"/>
            <person name="Gugger M."/>
            <person name="Coursin T."/>
            <person name="Rippka R."/>
            <person name="Tandeau De Marsac N."/>
            <person name="Huntemann M."/>
            <person name="Wei C.-L."/>
            <person name="Han J."/>
            <person name="Detter J.C."/>
            <person name="Han C."/>
            <person name="Tapia R."/>
            <person name="Daligault H."/>
            <person name="Chen A."/>
            <person name="Krypides N."/>
            <person name="Mavromatis K."/>
            <person name="Markowitz V."/>
            <person name="Szeto E."/>
            <person name="Ivanova N."/>
            <person name="Ovchinnikova G."/>
            <person name="Pagani I."/>
            <person name="Pati A."/>
            <person name="Goodwin L."/>
            <person name="Peters L."/>
            <person name="Pitluck S."/>
            <person name="Woyke T."/>
            <person name="Kerfeld C."/>
        </authorList>
    </citation>
    <scope>NUCLEOTIDE SEQUENCE [LARGE SCALE GENOMIC DNA]</scope>
    <source>
        <strain evidence="2">PCC 8305</strain>
    </source>
</reference>
<evidence type="ECO:0000256" key="1">
    <source>
        <dbReference type="SAM" id="Coils"/>
    </source>
</evidence>
<dbReference type="RefSeq" id="WP_015229272.1">
    <property type="nucleotide sequence ID" value="NC_019780.1"/>
</dbReference>
<accession>K9YTR4</accession>
<gene>
    <name evidence="2" type="ORF">Dacsa_1598</name>
</gene>
<feature type="coiled-coil region" evidence="1">
    <location>
        <begin position="16"/>
        <end position="48"/>
    </location>
</feature>